<dbReference type="Gene3D" id="2.30.260.10">
    <property type="entry name" value="putative xylanase like domain"/>
    <property type="match status" value="1"/>
</dbReference>
<proteinExistence type="predicted"/>
<sequence length="267" mass="28913">MSKKIFLPLAVALALAGCAGHQREADHGVNADSTTRYRIERLMARQGTNAAAMDEGEAIKAISAEFLGTPYTAGTLIGSDTVPERLVINFNGVDCFTYLDYVYALSKSADAAQFSEHLRQTRYVDGDVSYGHRKQFFTDWAHLPPLNATDVTREVSPDAVTVTKHLNQAAGGGKYFPSLGVTTRDIAYIPARAVNAAVIRRLKNGDFIGIYTPKAGMDVTHTGIFVMTDGGPMLRNASSRAANRKVVDSPFLAYVKRTPGIVVLRGI</sequence>
<dbReference type="OrthoDB" id="9796191at2"/>
<evidence type="ECO:0000313" key="2">
    <source>
        <dbReference type="Proteomes" id="UP000294555"/>
    </source>
</evidence>
<dbReference type="PROSITE" id="PS51257">
    <property type="entry name" value="PROKAR_LIPOPROTEIN"/>
    <property type="match status" value="1"/>
</dbReference>
<name>A0A4V6NFL8_9GAMM</name>
<dbReference type="SUPFAM" id="SSF54001">
    <property type="entry name" value="Cysteine proteinases"/>
    <property type="match status" value="1"/>
</dbReference>
<reference evidence="1 2" key="1">
    <citation type="submission" date="2019-02" db="EMBL/GenBank/DDBJ databases">
        <title>Investigation of anaerobic lignin degradation for improved lignocellulosic biofuels.</title>
        <authorList>
            <person name="Deangelis K."/>
        </authorList>
    </citation>
    <scope>NUCLEOTIDE SEQUENCE [LARGE SCALE GENOMIC DNA]</scope>
    <source>
        <strain evidence="1 2">159R</strain>
    </source>
</reference>
<comment type="caution">
    <text evidence="1">The sequence shown here is derived from an EMBL/GenBank/DDBJ whole genome shotgun (WGS) entry which is preliminary data.</text>
</comment>
<dbReference type="InterPro" id="IPR038765">
    <property type="entry name" value="Papain-like_cys_pep_sf"/>
</dbReference>
<dbReference type="RefSeq" id="WP_132921844.1">
    <property type="nucleotide sequence ID" value="NZ_SJOI01000001.1"/>
</dbReference>
<protein>
    <submittedName>
        <fullName evidence="1">Uncharacterized protein DUF1460</fullName>
    </submittedName>
</protein>
<dbReference type="Proteomes" id="UP000294555">
    <property type="component" value="Unassembled WGS sequence"/>
</dbReference>
<dbReference type="EMBL" id="SJOI01000001">
    <property type="protein sequence ID" value="TCL02938.1"/>
    <property type="molecule type" value="Genomic_DNA"/>
</dbReference>
<keyword evidence="2" id="KW-1185">Reference proteome</keyword>
<evidence type="ECO:0000313" key="1">
    <source>
        <dbReference type="EMBL" id="TCL02938.1"/>
    </source>
</evidence>
<dbReference type="InterPro" id="IPR010846">
    <property type="entry name" value="AmiA-like"/>
</dbReference>
<dbReference type="Pfam" id="PF07313">
    <property type="entry name" value="AmiA-like"/>
    <property type="match status" value="1"/>
</dbReference>
<accession>A0A4V6NFL8</accession>
<gene>
    <name evidence="1" type="ORF">EZJ58_0977</name>
</gene>
<dbReference type="Gene3D" id="1.10.3670.10">
    <property type="entry name" value="Putative xylanase like domain"/>
    <property type="match status" value="1"/>
</dbReference>
<organism evidence="1 2">
    <name type="scientific">Sodalis ligni</name>
    <dbReference type="NCBI Taxonomy" id="2697027"/>
    <lineage>
        <taxon>Bacteria</taxon>
        <taxon>Pseudomonadati</taxon>
        <taxon>Pseudomonadota</taxon>
        <taxon>Gammaproteobacteria</taxon>
        <taxon>Enterobacterales</taxon>
        <taxon>Bruguierivoracaceae</taxon>
        <taxon>Sodalis</taxon>
    </lineage>
</organism>
<dbReference type="AlphaFoldDB" id="A0A4V6NFL8"/>